<feature type="domain" description="Thrombospondin type-1" evidence="18">
    <location>
        <begin position="1520"/>
        <end position="1559"/>
    </location>
</feature>
<evidence type="ECO:0000256" key="14">
    <source>
        <dbReference type="ARBA" id="ARBA00069078"/>
    </source>
</evidence>
<feature type="transmembrane region" description="Helical" evidence="15">
    <location>
        <begin position="1601"/>
        <end position="1625"/>
    </location>
</feature>
<protein>
    <recommendedName>
        <fullName evidence="14">Thrombospondin type-1 domain-containing protein 7A</fullName>
    </recommendedName>
</protein>
<evidence type="ECO:0000256" key="13">
    <source>
        <dbReference type="ARBA" id="ARBA00023273"/>
    </source>
</evidence>
<evidence type="ECO:0000256" key="16">
    <source>
        <dbReference type="SAM" id="SignalP"/>
    </source>
</evidence>
<dbReference type="FunFam" id="2.20.100.10:FF:000018">
    <property type="entry name" value="Thrombospondin type 1 domain containing 7A"/>
    <property type="match status" value="1"/>
</dbReference>
<keyword evidence="12" id="KW-0325">Glycoprotein</keyword>
<keyword evidence="10 15" id="KW-0472">Membrane</keyword>
<evidence type="ECO:0000256" key="12">
    <source>
        <dbReference type="ARBA" id="ARBA00023180"/>
    </source>
</evidence>
<dbReference type="GeneID" id="115809897"/>
<evidence type="ECO:0000256" key="5">
    <source>
        <dbReference type="ARBA" id="ARBA00022692"/>
    </source>
</evidence>
<dbReference type="GO" id="GO:0005886">
    <property type="term" value="C:plasma membrane"/>
    <property type="evidence" value="ECO:0007669"/>
    <property type="project" value="UniProtKB-SubCell"/>
</dbReference>
<accession>A0A6J2V8S9</accession>
<organism evidence="19 20">
    <name type="scientific">Chanos chanos</name>
    <name type="common">Milkfish</name>
    <name type="synonym">Mugil chanos</name>
    <dbReference type="NCBI Taxonomy" id="29144"/>
    <lineage>
        <taxon>Eukaryota</taxon>
        <taxon>Metazoa</taxon>
        <taxon>Chordata</taxon>
        <taxon>Craniata</taxon>
        <taxon>Vertebrata</taxon>
        <taxon>Euteleostomi</taxon>
        <taxon>Actinopterygii</taxon>
        <taxon>Neopterygii</taxon>
        <taxon>Teleostei</taxon>
        <taxon>Ostariophysi</taxon>
        <taxon>Gonorynchiformes</taxon>
        <taxon>Chanidae</taxon>
        <taxon>Chanos</taxon>
    </lineage>
</organism>
<evidence type="ECO:0000256" key="7">
    <source>
        <dbReference type="ARBA" id="ARBA00022737"/>
    </source>
</evidence>
<dbReference type="InterPro" id="IPR000884">
    <property type="entry name" value="TSP1_rpt"/>
</dbReference>
<proteinExistence type="predicted"/>
<dbReference type="InParanoid" id="A0A6J2V8S9"/>
<dbReference type="GO" id="GO:0042995">
    <property type="term" value="C:cell projection"/>
    <property type="evidence" value="ECO:0007669"/>
    <property type="project" value="UniProtKB-SubCell"/>
</dbReference>
<keyword evidence="11" id="KW-1015">Disulfide bond</keyword>
<keyword evidence="3" id="KW-1003">Cell membrane</keyword>
<dbReference type="Pfam" id="PF19028">
    <property type="entry name" value="TSP1_spondin"/>
    <property type="match status" value="5"/>
</dbReference>
<dbReference type="OrthoDB" id="5814848at2759"/>
<keyword evidence="4" id="KW-0037">Angiogenesis</keyword>
<sequence length="1651" mass="184132">MISVKYMLTIFFSIWSMQIFFSPMTLQLGVDAQRQSQYSWKTGTWGQCVSQECGSSGLQSRPVWCVHSEGWSTHQSNCAPSVRPHSQRACVKMCEWQQELFEWQPSAWGPCIPSPSFSAKQCVTAQRGLQKRNVTCVWRSNGTAVSPHLCEAFTPAPSMEQACLLPCPLDCVVSDFSHWSACSRSCGPALQQRTRQVLAPPLYGGSNCPNLTQIRNCNHNNSVCPSDQQEFSYSLWAGPWSDCRLKGMLPSGRTTVDFSAGLSGKTAVKHSYTVKRHTERFHHLHHNHHHHYHHHHFHHYHHNDNHKDSKASWDIQVGYQTRQLRCMRSDGRNAMLSLCDPDNRPVNFRSCVMPRDCEVSDWSPWSQCSKTCHTADLSPGYRTRKRVLRRTPIGGGKPCPALEEKETCNASGHPLPPCPRFEWMVTSWSSCLADPLLNQQNRRHGNSSFLCGGGIQTREAYCVHTDANTAPSHMGRPVERSFCSRPLPLLVQRCSISCPSYCLFSPWSEWGPCLHDICLKPQGAKGFRFRTRSIIGESWSESENCNHVTESMPCDDPVCLMWRLTPQGPCIPQEGACGPGTQEQNAECVTVTGEAVPAKQCPEDPPPVKQPCVVPCPGDCVLEDWGPWSPCSHSCSNKHSKGRQGRTRSVLALPTQGRKTCPSASALEQWRPCATHPCVVFYWDASPWGPCTPNPLSDSDNTTNQWDTETICGNGTQTRQVTCRRVDNGQVAPKRCPESTRPVFTRSCPVPCKTDCIVTPFSEWSPCPSKCSPGNTTLATQSRYRIIVQRSANGGQECPDTLYEERECEPPLPCPTYRWQAHSWRSCILVPDSVRQAVGGPAEACGLGLEIRDVACVGVDDVHVEITECLQWAGVMPAQVRSCQVMCRDDCTLSPWSRFSQCQGCGSWRTRTRTLIGHSKRRSHCHQESLFPLVEKEICPCSEYKVQPYGDWSPCLLPEAHDWNSFSLGQGGLQWDQRAAHLWRVQWSRRECGQGLRYRAIACLDHQGLLVDPAHCSTTGYEEEVCHVPCPLDCRLSEWSVWSPCSAPCGGGVKVRSQWLREKPFNGGSPCPKLNFKNQAQVSEVLPCHTECSQHVWETEPWSTCTIHSSNMPGADEKQPACGDGVQTRKVRCIKRTGENQGENVAESLCRQEEPPITTQSCLIPCPAHCVTTHWSQWSLCPVSCDQSMLRWRTRSVLRLPENGHTCPELNQTQPCTLNSTCLTYTYTYSDWSTCQISENAVCGPGIKTRLLNCVRSDGRLVELSMCKEWGPSRGKLQVPCEVICSVNCLLSAWSPWSPCSHTCGSQSQMIRSRVVLQEAGEGGRPCPSQLSQTKPCPITPCYSWLLGNWSPCRVEGAECGEGMRERNVTCVVHWGSLSDERSPKAVEEERCGSKSGIANESELRLPCSLPCPGDCHLTEWSTWSSCQLMCLEGRSFETLGRQARSRAVVIQVPENQNSCPSQVYETKVCKGGSCLSYEWKTGGWSDNKRTVWCQRSDGVNVTGGCSSRSRPSTVQHCQPPCSKPFSFCTQNGVCGCERGFTEVMTSHGFLDYCTRTPGSDSKKADVKKSTGHLRPRKVWHSNRVRNWPLQPLGPDGRVRLWVYGLMAAGFILILLIIAMSFLLCKNTEDNPSKSGPLKALALAYDGDVDM</sequence>
<evidence type="ECO:0000256" key="11">
    <source>
        <dbReference type="ARBA" id="ARBA00023157"/>
    </source>
</evidence>
<gene>
    <name evidence="20" type="primary">thsd7bb</name>
</gene>
<evidence type="ECO:0000313" key="20">
    <source>
        <dbReference type="RefSeq" id="XP_030627616.1"/>
    </source>
</evidence>
<dbReference type="SUPFAM" id="SSF82895">
    <property type="entry name" value="TSP-1 type 1 repeat"/>
    <property type="match status" value="11"/>
</dbReference>
<feature type="domain" description="Spondin-like TSP1" evidence="17">
    <location>
        <begin position="171"/>
        <end position="221"/>
    </location>
</feature>
<dbReference type="GO" id="GO:0001525">
    <property type="term" value="P:angiogenesis"/>
    <property type="evidence" value="ECO:0007669"/>
    <property type="project" value="UniProtKB-KW"/>
</dbReference>
<feature type="chain" id="PRO_5027035357" description="Thrombospondin type-1 domain-containing protein 7A" evidence="16">
    <location>
        <begin position="33"/>
        <end position="1651"/>
    </location>
</feature>
<dbReference type="FunFam" id="2.20.100.10:FF:000050">
    <property type="entry name" value="Thrombospondin type 1 domain containing 7B"/>
    <property type="match status" value="1"/>
</dbReference>
<dbReference type="FunFam" id="2.20.100.10:FF:000015">
    <property type="entry name" value="Thrombospondin, type I, domain containing 7A"/>
    <property type="match status" value="1"/>
</dbReference>
<evidence type="ECO:0000256" key="1">
    <source>
        <dbReference type="ARBA" id="ARBA00004251"/>
    </source>
</evidence>
<feature type="domain" description="Spondin-like TSP1" evidence="17">
    <location>
        <begin position="1289"/>
        <end position="1342"/>
    </location>
</feature>
<dbReference type="GO" id="GO:0030036">
    <property type="term" value="P:actin cytoskeleton organization"/>
    <property type="evidence" value="ECO:0007669"/>
    <property type="project" value="TreeGrafter"/>
</dbReference>
<dbReference type="FunFam" id="2.20.100.10:FF:000027">
    <property type="entry name" value="Thrombospondin type 1 domain containing 7A"/>
    <property type="match status" value="1"/>
</dbReference>
<dbReference type="GO" id="GO:0030154">
    <property type="term" value="P:cell differentiation"/>
    <property type="evidence" value="ECO:0007669"/>
    <property type="project" value="UniProtKB-KW"/>
</dbReference>
<evidence type="ECO:0000256" key="2">
    <source>
        <dbReference type="ARBA" id="ARBA00004316"/>
    </source>
</evidence>
<dbReference type="Gene3D" id="2.20.100.10">
    <property type="entry name" value="Thrombospondin type-1 (TSP1) repeat"/>
    <property type="match status" value="9"/>
</dbReference>
<dbReference type="RefSeq" id="XP_030627616.1">
    <property type="nucleotide sequence ID" value="XM_030771756.1"/>
</dbReference>
<dbReference type="InterPro" id="IPR036383">
    <property type="entry name" value="TSP1_rpt_sf"/>
</dbReference>
<evidence type="ECO:0000256" key="6">
    <source>
        <dbReference type="ARBA" id="ARBA00022729"/>
    </source>
</evidence>
<evidence type="ECO:0000256" key="10">
    <source>
        <dbReference type="ARBA" id="ARBA00023136"/>
    </source>
</evidence>
<dbReference type="FunFam" id="2.20.100.10:FF:000017">
    <property type="entry name" value="Thrombospondin type 1 domain containing 7A"/>
    <property type="match status" value="1"/>
</dbReference>
<dbReference type="PANTHER" id="PTHR11311:SF7">
    <property type="entry name" value="THROMBOSPONDIN TYPE-1 DOMAIN-CONTAINING PROTEIN 7B"/>
    <property type="match status" value="1"/>
</dbReference>
<name>A0A6J2V8S9_CHACN</name>
<keyword evidence="5 15" id="KW-0812">Transmembrane</keyword>
<evidence type="ECO:0000256" key="8">
    <source>
        <dbReference type="ARBA" id="ARBA00022782"/>
    </source>
</evidence>
<dbReference type="FunFam" id="2.20.100.10:FF:000031">
    <property type="entry name" value="Thrombospondin type 1 domain containing 7A"/>
    <property type="match status" value="1"/>
</dbReference>
<dbReference type="SMART" id="SM00209">
    <property type="entry name" value="TSP1"/>
    <property type="match status" value="15"/>
</dbReference>
<keyword evidence="8" id="KW-0221">Differentiation</keyword>
<feature type="domain" description="Spondin-like TSP1" evidence="17">
    <location>
        <begin position="357"/>
        <end position="410"/>
    </location>
</feature>
<dbReference type="FunFam" id="2.20.100.10:FF:000019">
    <property type="entry name" value="Thrombospondin type 1 domain containing 7A"/>
    <property type="match status" value="1"/>
</dbReference>
<evidence type="ECO:0000256" key="15">
    <source>
        <dbReference type="SAM" id="Phobius"/>
    </source>
</evidence>
<dbReference type="PROSITE" id="PS50092">
    <property type="entry name" value="TSP1"/>
    <property type="match status" value="12"/>
</dbReference>
<evidence type="ECO:0000259" key="17">
    <source>
        <dbReference type="Pfam" id="PF19028"/>
    </source>
</evidence>
<feature type="domain" description="Spondin-like TSP1" evidence="17">
    <location>
        <begin position="1034"/>
        <end position="1078"/>
    </location>
</feature>
<keyword evidence="19" id="KW-1185">Reference proteome</keyword>
<dbReference type="InterPro" id="IPR051418">
    <property type="entry name" value="Spondin/Thrombospondin_T1"/>
</dbReference>
<evidence type="ECO:0000313" key="19">
    <source>
        <dbReference type="Proteomes" id="UP000504632"/>
    </source>
</evidence>
<evidence type="ECO:0000256" key="9">
    <source>
        <dbReference type="ARBA" id="ARBA00022989"/>
    </source>
</evidence>
<dbReference type="PANTHER" id="PTHR11311">
    <property type="entry name" value="SPONDIN"/>
    <property type="match status" value="1"/>
</dbReference>
<dbReference type="FunFam" id="2.20.100.10:FF:000014">
    <property type="entry name" value="Thrombospondin type 1 domain containing 7A"/>
    <property type="match status" value="1"/>
</dbReference>
<keyword evidence="9 15" id="KW-1133">Transmembrane helix</keyword>
<dbReference type="CTD" id="100333732"/>
<evidence type="ECO:0000256" key="3">
    <source>
        <dbReference type="ARBA" id="ARBA00022475"/>
    </source>
</evidence>
<dbReference type="Proteomes" id="UP000504632">
    <property type="component" value="Chromosome 4"/>
</dbReference>
<dbReference type="InterPro" id="IPR044004">
    <property type="entry name" value="TSP1_spondin_dom"/>
</dbReference>
<evidence type="ECO:0000259" key="18">
    <source>
        <dbReference type="Pfam" id="PF23308"/>
    </source>
</evidence>
<dbReference type="Pfam" id="PF23308">
    <property type="entry name" value="TSP1_TSH7A-B_C"/>
    <property type="match status" value="1"/>
</dbReference>
<keyword evidence="7" id="KW-0677">Repeat</keyword>
<reference evidence="20" key="1">
    <citation type="submission" date="2025-08" db="UniProtKB">
        <authorList>
            <consortium name="RefSeq"/>
        </authorList>
    </citation>
    <scope>IDENTIFICATION</scope>
</reference>
<dbReference type="Pfam" id="PF00090">
    <property type="entry name" value="TSP_1"/>
    <property type="match status" value="4"/>
</dbReference>
<dbReference type="InterPro" id="IPR056991">
    <property type="entry name" value="TSP1_TSH7A-B_C"/>
</dbReference>
<feature type="domain" description="Spondin-like TSP1" evidence="17">
    <location>
        <begin position="756"/>
        <end position="810"/>
    </location>
</feature>
<keyword evidence="13" id="KW-0966">Cell projection</keyword>
<keyword evidence="6 16" id="KW-0732">Signal</keyword>
<feature type="signal peptide" evidence="16">
    <location>
        <begin position="1"/>
        <end position="32"/>
    </location>
</feature>
<comment type="subcellular location">
    <subcellularLocation>
        <location evidence="1">Cell membrane</location>
        <topology evidence="1">Single-pass type I membrane protein</topology>
    </subcellularLocation>
    <subcellularLocation>
        <location evidence="2">Cell projection</location>
    </subcellularLocation>
</comment>
<evidence type="ECO:0000256" key="4">
    <source>
        <dbReference type="ARBA" id="ARBA00022657"/>
    </source>
</evidence>
<dbReference type="Pfam" id="PF19030">
    <property type="entry name" value="TSP1_ADAMTS"/>
    <property type="match status" value="2"/>
</dbReference>